<evidence type="ECO:0000313" key="2">
    <source>
        <dbReference type="EMBL" id="CBK23266.2"/>
    </source>
</evidence>
<accession>D8M5C7</accession>
<dbReference type="AlphaFoldDB" id="D8M5C7"/>
<feature type="region of interest" description="Disordered" evidence="1">
    <location>
        <begin position="32"/>
        <end position="51"/>
    </location>
</feature>
<dbReference type="GeneID" id="24920278"/>
<dbReference type="RefSeq" id="XP_012897314.1">
    <property type="nucleotide sequence ID" value="XM_013041860.1"/>
</dbReference>
<gene>
    <name evidence="2" type="ORF">GSBLH_T00003165001</name>
</gene>
<name>D8M5C7_BLAHO</name>
<dbReference type="Proteomes" id="UP000008312">
    <property type="component" value="Unassembled WGS sequence"/>
</dbReference>
<feature type="compositionally biased region" description="Polar residues" evidence="1">
    <location>
        <begin position="32"/>
        <end position="43"/>
    </location>
</feature>
<dbReference type="EMBL" id="FN668658">
    <property type="protein sequence ID" value="CBK23266.2"/>
    <property type="molecule type" value="Genomic_DNA"/>
</dbReference>
<evidence type="ECO:0000313" key="3">
    <source>
        <dbReference type="Proteomes" id="UP000008312"/>
    </source>
</evidence>
<proteinExistence type="predicted"/>
<dbReference type="InParanoid" id="D8M5C7"/>
<sequence>MISVRFFERCQFLDTGKAVVQSVQVVKSTGEDNTCYTSPSSDSAPKKESSVESKMIDDKKFFDFVLDSKEYKENQADARGFINGIRNYKRELSHMCAEYSSLFEHVNYLFSIGRKN</sequence>
<evidence type="ECO:0000256" key="1">
    <source>
        <dbReference type="SAM" id="MobiDB-lite"/>
    </source>
</evidence>
<keyword evidence="3" id="KW-1185">Reference proteome</keyword>
<reference evidence="2" key="1">
    <citation type="submission" date="2010-02" db="EMBL/GenBank/DDBJ databases">
        <title>Sequencing and annotation of the Blastocystis hominis genome.</title>
        <authorList>
            <person name="Wincker P."/>
        </authorList>
    </citation>
    <scope>NUCLEOTIDE SEQUENCE</scope>
    <source>
        <strain evidence="2">Singapore isolate B</strain>
    </source>
</reference>
<protein>
    <submittedName>
        <fullName evidence="2">Uncharacterized protein</fullName>
    </submittedName>
</protein>
<organism evidence="2">
    <name type="scientific">Blastocystis hominis</name>
    <dbReference type="NCBI Taxonomy" id="12968"/>
    <lineage>
        <taxon>Eukaryota</taxon>
        <taxon>Sar</taxon>
        <taxon>Stramenopiles</taxon>
        <taxon>Bigyra</taxon>
        <taxon>Opalozoa</taxon>
        <taxon>Opalinata</taxon>
        <taxon>Blastocystidae</taxon>
        <taxon>Blastocystis</taxon>
    </lineage>
</organism>